<evidence type="ECO:0000256" key="4">
    <source>
        <dbReference type="ARBA" id="ARBA00023136"/>
    </source>
</evidence>
<keyword evidence="1" id="KW-1003">Cell membrane</keyword>
<evidence type="ECO:0000259" key="6">
    <source>
        <dbReference type="PROSITE" id="PS50234"/>
    </source>
</evidence>
<dbReference type="InterPro" id="IPR002035">
    <property type="entry name" value="VWF_A"/>
</dbReference>
<evidence type="ECO:0000313" key="8">
    <source>
        <dbReference type="Proteomes" id="UP000198802"/>
    </source>
</evidence>
<protein>
    <submittedName>
        <fullName evidence="7">Ca-activated chloride channel family protein</fullName>
    </submittedName>
</protein>
<dbReference type="SMART" id="SM00327">
    <property type="entry name" value="VWA"/>
    <property type="match status" value="1"/>
</dbReference>
<sequence length="319" mass="33733">MSFLAGHWLWLFVAVAALAAAYIVVSMRRRVYAARLSSTALLSSVLPRRPQWWRRHVPAALLLLTLAGLVISLARPARAERVPRERATIILAIDVSNSMAATDIQPTRLEAAKQGAQAFVDQLPPRINLGLVSFAGSAAVLVPASTDRESVRSGIRGLQLGPATAVGEGIFASLQAITTAGERMSDEGQPPPPAAIVLLSDGETTRGRPNTQAATAARDAEVPVDTIAYGTSDGTLDVGGQQIPVPVNEDALRELAEQTGGSYHRATTGDELQSVYRGLGSSIGYRTEYREITSWFIGLSLGLGLAAAALSLAFSSRLP</sequence>
<feature type="domain" description="VWFA" evidence="6">
    <location>
        <begin position="88"/>
        <end position="283"/>
    </location>
</feature>
<dbReference type="InterPro" id="IPR050768">
    <property type="entry name" value="UPF0353/GerABKA_families"/>
</dbReference>
<evidence type="ECO:0000256" key="1">
    <source>
        <dbReference type="ARBA" id="ARBA00022475"/>
    </source>
</evidence>
<dbReference type="PANTHER" id="PTHR22550">
    <property type="entry name" value="SPORE GERMINATION PROTEIN"/>
    <property type="match status" value="1"/>
</dbReference>
<dbReference type="Proteomes" id="UP000198802">
    <property type="component" value="Unassembled WGS sequence"/>
</dbReference>
<dbReference type="RefSeq" id="WP_006540903.1">
    <property type="nucleotide sequence ID" value="NZ_FAOZ01000006.1"/>
</dbReference>
<keyword evidence="4 5" id="KW-0472">Membrane</keyword>
<dbReference type="Gene3D" id="3.40.50.410">
    <property type="entry name" value="von Willebrand factor, type A domain"/>
    <property type="match status" value="1"/>
</dbReference>
<keyword evidence="3 5" id="KW-1133">Transmembrane helix</keyword>
<evidence type="ECO:0000256" key="3">
    <source>
        <dbReference type="ARBA" id="ARBA00022989"/>
    </source>
</evidence>
<evidence type="ECO:0000256" key="5">
    <source>
        <dbReference type="SAM" id="Phobius"/>
    </source>
</evidence>
<evidence type="ECO:0000313" key="7">
    <source>
        <dbReference type="EMBL" id="CUU55767.1"/>
    </source>
</evidence>
<name>A0A0S4QJM5_9ACTN</name>
<dbReference type="EMBL" id="FAOZ01000006">
    <property type="protein sequence ID" value="CUU55767.1"/>
    <property type="molecule type" value="Genomic_DNA"/>
</dbReference>
<keyword evidence="8" id="KW-1185">Reference proteome</keyword>
<dbReference type="InterPro" id="IPR036465">
    <property type="entry name" value="vWFA_dom_sf"/>
</dbReference>
<keyword evidence="2 5" id="KW-0812">Transmembrane</keyword>
<gene>
    <name evidence="7" type="ORF">Ga0074812_10617</name>
</gene>
<dbReference type="AlphaFoldDB" id="A0A0S4QJM5"/>
<dbReference type="Pfam" id="PF13519">
    <property type="entry name" value="VWA_2"/>
    <property type="match status" value="1"/>
</dbReference>
<evidence type="ECO:0000256" key="2">
    <source>
        <dbReference type="ARBA" id="ARBA00022692"/>
    </source>
</evidence>
<reference evidence="8" key="1">
    <citation type="submission" date="2015-11" db="EMBL/GenBank/DDBJ databases">
        <authorList>
            <person name="Varghese N."/>
        </authorList>
    </citation>
    <scope>NUCLEOTIDE SEQUENCE [LARGE SCALE GENOMIC DNA]</scope>
    <source>
        <strain evidence="8">DSM 45899</strain>
    </source>
</reference>
<dbReference type="PANTHER" id="PTHR22550:SF5">
    <property type="entry name" value="LEUCINE ZIPPER PROTEIN 4"/>
    <property type="match status" value="1"/>
</dbReference>
<dbReference type="PROSITE" id="PS50234">
    <property type="entry name" value="VWFA"/>
    <property type="match status" value="1"/>
</dbReference>
<dbReference type="SUPFAM" id="SSF53300">
    <property type="entry name" value="vWA-like"/>
    <property type="match status" value="1"/>
</dbReference>
<organism evidence="7 8">
    <name type="scientific">Parafrankia irregularis</name>
    <dbReference type="NCBI Taxonomy" id="795642"/>
    <lineage>
        <taxon>Bacteria</taxon>
        <taxon>Bacillati</taxon>
        <taxon>Actinomycetota</taxon>
        <taxon>Actinomycetes</taxon>
        <taxon>Frankiales</taxon>
        <taxon>Frankiaceae</taxon>
        <taxon>Parafrankia</taxon>
    </lineage>
</organism>
<proteinExistence type="predicted"/>
<accession>A0A0S4QJM5</accession>
<feature type="transmembrane region" description="Helical" evidence="5">
    <location>
        <begin position="295"/>
        <end position="314"/>
    </location>
</feature>